<protein>
    <submittedName>
        <fullName evidence="1">Uncharacterized protein</fullName>
    </submittedName>
</protein>
<evidence type="ECO:0000313" key="1">
    <source>
        <dbReference type="EMBL" id="KAG6949535.1"/>
    </source>
</evidence>
<gene>
    <name evidence="1" type="ORF">JG687_00014812</name>
</gene>
<sequence>MVRKQRARAAHLYKSVVSWSLWYAHRTSMPEGGWVVDVDKCVCVAASFSTNTRRTVTLSLGAKLRNWAKLAPKTLRQS</sequence>
<evidence type="ECO:0000313" key="2">
    <source>
        <dbReference type="Proteomes" id="UP000688947"/>
    </source>
</evidence>
<accession>A0A8T1TYP3</accession>
<organism evidence="1 2">
    <name type="scientific">Phytophthora cactorum</name>
    <dbReference type="NCBI Taxonomy" id="29920"/>
    <lineage>
        <taxon>Eukaryota</taxon>
        <taxon>Sar</taxon>
        <taxon>Stramenopiles</taxon>
        <taxon>Oomycota</taxon>
        <taxon>Peronosporomycetes</taxon>
        <taxon>Peronosporales</taxon>
        <taxon>Peronosporaceae</taxon>
        <taxon>Phytophthora</taxon>
    </lineage>
</organism>
<dbReference type="OrthoDB" id="104503at2759"/>
<dbReference type="EMBL" id="JAENGZ010001238">
    <property type="protein sequence ID" value="KAG6949535.1"/>
    <property type="molecule type" value="Genomic_DNA"/>
</dbReference>
<dbReference type="AlphaFoldDB" id="A0A8T1TYP3"/>
<proteinExistence type="predicted"/>
<dbReference type="Proteomes" id="UP000688947">
    <property type="component" value="Unassembled WGS sequence"/>
</dbReference>
<name>A0A8T1TYP3_9STRA</name>
<comment type="caution">
    <text evidence="1">The sequence shown here is derived from an EMBL/GenBank/DDBJ whole genome shotgun (WGS) entry which is preliminary data.</text>
</comment>
<reference evidence="1" key="1">
    <citation type="submission" date="2021-01" db="EMBL/GenBank/DDBJ databases">
        <title>Phytophthora aleatoria, a newly-described species from Pinus radiata is distinct from Phytophthora cactorum isolates based on comparative genomics.</title>
        <authorList>
            <person name="Mcdougal R."/>
            <person name="Panda P."/>
            <person name="Williams N."/>
            <person name="Studholme D.J."/>
        </authorList>
    </citation>
    <scope>NUCLEOTIDE SEQUENCE</scope>
    <source>
        <strain evidence="1">NZFS 3830</strain>
    </source>
</reference>